<dbReference type="PIRSF" id="PIRSF038146">
    <property type="entry name" value="Ser/Thr_PK_RIO3"/>
    <property type="match status" value="1"/>
</dbReference>
<keyword evidence="14" id="KW-0067">ATP-binding</keyword>
<dbReference type="GO" id="GO:0005737">
    <property type="term" value="C:cytoplasm"/>
    <property type="evidence" value="ECO:0007669"/>
    <property type="project" value="UniProtKB-SubCell"/>
</dbReference>
<dbReference type="Gene3D" id="3.30.200.20">
    <property type="entry name" value="Phosphorylase Kinase, domain 1"/>
    <property type="match status" value="1"/>
</dbReference>
<comment type="cofactor">
    <cofactor evidence="1">
        <name>Mg(2+)</name>
        <dbReference type="ChEBI" id="CHEBI:18420"/>
    </cofactor>
</comment>
<dbReference type="OrthoDB" id="205248at2759"/>
<gene>
    <name evidence="25" type="ORF">chiPu_0021394</name>
</gene>
<keyword evidence="15" id="KW-0460">Magnesium</keyword>
<feature type="compositionally biased region" description="Acidic residues" evidence="23">
    <location>
        <begin position="67"/>
        <end position="77"/>
    </location>
</feature>
<dbReference type="CDD" id="cd05146">
    <property type="entry name" value="RIO3_euk"/>
    <property type="match status" value="1"/>
</dbReference>
<evidence type="ECO:0000256" key="13">
    <source>
        <dbReference type="ARBA" id="ARBA00022777"/>
    </source>
</evidence>
<evidence type="ECO:0000256" key="5">
    <source>
        <dbReference type="ARBA" id="ARBA00022490"/>
    </source>
</evidence>
<dbReference type="OMA" id="KRMSSPW"/>
<protein>
    <recommendedName>
        <fullName evidence="21">Serine/threonine-protein kinase RIO3</fullName>
        <ecNumber evidence="4">2.7.11.1</ecNumber>
    </recommendedName>
    <alternativeName>
        <fullName evidence="22">RIO kinase 3</fullName>
    </alternativeName>
</protein>
<feature type="region of interest" description="Disordered" evidence="23">
    <location>
        <begin position="65"/>
        <end position="99"/>
    </location>
</feature>
<comment type="subcellular location">
    <subcellularLocation>
        <location evidence="2">Cytoplasm</location>
    </subcellularLocation>
</comment>
<evidence type="ECO:0000256" key="7">
    <source>
        <dbReference type="ARBA" id="ARBA00022527"/>
    </source>
</evidence>
<comment type="catalytic activity">
    <reaction evidence="19">
        <text>L-seryl-[protein] + ATP = O-phospho-L-seryl-[protein] + ADP + H(+)</text>
        <dbReference type="Rhea" id="RHEA:17989"/>
        <dbReference type="Rhea" id="RHEA-COMP:9863"/>
        <dbReference type="Rhea" id="RHEA-COMP:11604"/>
        <dbReference type="ChEBI" id="CHEBI:15378"/>
        <dbReference type="ChEBI" id="CHEBI:29999"/>
        <dbReference type="ChEBI" id="CHEBI:30616"/>
        <dbReference type="ChEBI" id="CHEBI:83421"/>
        <dbReference type="ChEBI" id="CHEBI:456216"/>
        <dbReference type="EC" id="2.7.11.1"/>
    </reaction>
</comment>
<dbReference type="SMART" id="SM00090">
    <property type="entry name" value="RIO"/>
    <property type="match status" value="1"/>
</dbReference>
<keyword evidence="26" id="KW-1185">Reference proteome</keyword>
<dbReference type="FunFam" id="1.10.510.10:FF:000254">
    <property type="entry name" value="Serine/threonine-protein kinase RIO3"/>
    <property type="match status" value="1"/>
</dbReference>
<evidence type="ECO:0000256" key="21">
    <source>
        <dbReference type="ARBA" id="ARBA00068351"/>
    </source>
</evidence>
<dbReference type="STRING" id="137246.A0A401REH3"/>
<dbReference type="GO" id="GO:0051607">
    <property type="term" value="P:defense response to virus"/>
    <property type="evidence" value="ECO:0007669"/>
    <property type="project" value="UniProtKB-KW"/>
</dbReference>
<dbReference type="GO" id="GO:0005524">
    <property type="term" value="F:ATP binding"/>
    <property type="evidence" value="ECO:0007669"/>
    <property type="project" value="UniProtKB-KW"/>
</dbReference>
<keyword evidence="5" id="KW-0963">Cytoplasm</keyword>
<dbReference type="InterPro" id="IPR011009">
    <property type="entry name" value="Kinase-like_dom_sf"/>
</dbReference>
<dbReference type="InterPro" id="IPR017406">
    <property type="entry name" value="Ser/Thr_kinase_Rio3"/>
</dbReference>
<dbReference type="FunFam" id="3.30.200.20:FF:000200">
    <property type="entry name" value="Serine/threonine-protein kinase RIO3"/>
    <property type="match status" value="1"/>
</dbReference>
<dbReference type="PANTHER" id="PTHR45723">
    <property type="entry name" value="SERINE/THREONINE-PROTEIN KINASE RIO1"/>
    <property type="match status" value="1"/>
</dbReference>
<evidence type="ECO:0000256" key="12">
    <source>
        <dbReference type="ARBA" id="ARBA00022741"/>
    </source>
</evidence>
<evidence type="ECO:0000256" key="22">
    <source>
        <dbReference type="ARBA" id="ARBA00076006"/>
    </source>
</evidence>
<evidence type="ECO:0000313" key="26">
    <source>
        <dbReference type="Proteomes" id="UP000287033"/>
    </source>
</evidence>
<keyword evidence="9" id="KW-0399">Innate immunity</keyword>
<evidence type="ECO:0000256" key="1">
    <source>
        <dbReference type="ARBA" id="ARBA00001946"/>
    </source>
</evidence>
<keyword evidence="16" id="KW-0391">Immunity</keyword>
<evidence type="ECO:0000256" key="10">
    <source>
        <dbReference type="ARBA" id="ARBA00022679"/>
    </source>
</evidence>
<evidence type="ECO:0000256" key="20">
    <source>
        <dbReference type="ARBA" id="ARBA00064322"/>
    </source>
</evidence>
<evidence type="ECO:0000256" key="11">
    <source>
        <dbReference type="ARBA" id="ARBA00022723"/>
    </source>
</evidence>
<evidence type="ECO:0000256" key="23">
    <source>
        <dbReference type="SAM" id="MobiDB-lite"/>
    </source>
</evidence>
<dbReference type="Pfam" id="PF01163">
    <property type="entry name" value="RIO1"/>
    <property type="match status" value="1"/>
</dbReference>
<dbReference type="Gene3D" id="1.10.510.10">
    <property type="entry name" value="Transferase(Phosphotransferase) domain 1"/>
    <property type="match status" value="1"/>
</dbReference>
<name>A0A401REH3_CHIPU</name>
<reference evidence="25 26" key="1">
    <citation type="journal article" date="2018" name="Nat. Ecol. Evol.">
        <title>Shark genomes provide insights into elasmobranch evolution and the origin of vertebrates.</title>
        <authorList>
            <person name="Hara Y"/>
            <person name="Yamaguchi K"/>
            <person name="Onimaru K"/>
            <person name="Kadota M"/>
            <person name="Koyanagi M"/>
            <person name="Keeley SD"/>
            <person name="Tatsumi K"/>
            <person name="Tanaka K"/>
            <person name="Motone F"/>
            <person name="Kageyama Y"/>
            <person name="Nozu R"/>
            <person name="Adachi N"/>
            <person name="Nishimura O"/>
            <person name="Nakagawa R"/>
            <person name="Tanegashima C"/>
            <person name="Kiyatake I"/>
            <person name="Matsumoto R"/>
            <person name="Murakumo K"/>
            <person name="Nishida K"/>
            <person name="Terakita A"/>
            <person name="Kuratani S"/>
            <person name="Sato K"/>
            <person name="Hyodo S Kuraku.S."/>
        </authorList>
    </citation>
    <scope>NUCLEOTIDE SEQUENCE [LARGE SCALE GENOMIC DNA]</scope>
</reference>
<evidence type="ECO:0000256" key="9">
    <source>
        <dbReference type="ARBA" id="ARBA00022588"/>
    </source>
</evidence>
<dbReference type="GO" id="GO:0042254">
    <property type="term" value="P:ribosome biogenesis"/>
    <property type="evidence" value="ECO:0007669"/>
    <property type="project" value="UniProtKB-KW"/>
</dbReference>
<keyword evidence="7" id="KW-0723">Serine/threonine-protein kinase</keyword>
<dbReference type="GO" id="GO:0004674">
    <property type="term" value="F:protein serine/threonine kinase activity"/>
    <property type="evidence" value="ECO:0007669"/>
    <property type="project" value="UniProtKB-KW"/>
</dbReference>
<keyword evidence="13" id="KW-0418">Kinase</keyword>
<evidence type="ECO:0000256" key="3">
    <source>
        <dbReference type="ARBA" id="ARBA00009196"/>
    </source>
</evidence>
<proteinExistence type="inferred from homology"/>
<evidence type="ECO:0000256" key="4">
    <source>
        <dbReference type="ARBA" id="ARBA00012513"/>
    </source>
</evidence>
<feature type="domain" description="RIO kinase" evidence="24">
    <location>
        <begin position="115"/>
        <end position="360"/>
    </location>
</feature>
<sequence>MIRTLDTTALLGEGAETASDLLLAQMLQMEFDREYDAQLRREENKFNGDSKVSISFENYRMVHPYEDSESSDDEVDWQDTRHDPYGPDKPSPNAKRGFVGKGKEITTKHDEVTCGRRNTARMENDQAVDSKTRLLLYKMVNAGVLESINGCISTGKESVIFHANGGSMDDKMVPAECALKVFKTTLNEFKNRDKYIKDDYRFKDRFSHLNPRKIIRMWAEKEMHNLIRMQEAGICCPEVIVLKKHVLVMSFIGQDHVAAPKLKDAILSSEDMKRAYYQVLDMMQQLYTECKLVHADLSAYNMLWHMGKVWLIDVSQSVEPTHPHGLKFLFRDCKNVSQFFQKSGVSDAMGERELFNAVSGLNIKADNEVDFLVEIEALEKINEDHVRQMGKRVQMTYESDVPKEN</sequence>
<dbReference type="EMBL" id="BEZZ01003829">
    <property type="protein sequence ID" value="GCC16544.1"/>
    <property type="molecule type" value="Genomic_DNA"/>
</dbReference>
<dbReference type="AlphaFoldDB" id="A0A401REH3"/>
<keyword evidence="8" id="KW-0597">Phosphoprotein</keyword>
<keyword evidence="11" id="KW-0479">Metal-binding</keyword>
<evidence type="ECO:0000256" key="18">
    <source>
        <dbReference type="ARBA" id="ARBA00047899"/>
    </source>
</evidence>
<dbReference type="InterPro" id="IPR000687">
    <property type="entry name" value="RIO_kinase"/>
</dbReference>
<accession>A0A401REH3</accession>
<comment type="subunit">
    <text evidence="20">Interacts with CASP10. Interacts with IRF3; RIOK3 probably mediates the interaction of TBK1 with IRF3. Associated with 40S pre-ribosomal particles.</text>
</comment>
<evidence type="ECO:0000256" key="15">
    <source>
        <dbReference type="ARBA" id="ARBA00022842"/>
    </source>
</evidence>
<comment type="catalytic activity">
    <reaction evidence="18">
        <text>L-threonyl-[protein] + ATP = O-phospho-L-threonyl-[protein] + ADP + H(+)</text>
        <dbReference type="Rhea" id="RHEA:46608"/>
        <dbReference type="Rhea" id="RHEA-COMP:11060"/>
        <dbReference type="Rhea" id="RHEA-COMP:11605"/>
        <dbReference type="ChEBI" id="CHEBI:15378"/>
        <dbReference type="ChEBI" id="CHEBI:30013"/>
        <dbReference type="ChEBI" id="CHEBI:30616"/>
        <dbReference type="ChEBI" id="CHEBI:61977"/>
        <dbReference type="ChEBI" id="CHEBI:456216"/>
        <dbReference type="EC" id="2.7.11.1"/>
    </reaction>
</comment>
<evidence type="ECO:0000256" key="17">
    <source>
        <dbReference type="ARBA" id="ARBA00023118"/>
    </source>
</evidence>
<comment type="similarity">
    <text evidence="3">Belongs to the protein kinase superfamily. RIO-type Ser/Thr kinase family.</text>
</comment>
<dbReference type="InterPro" id="IPR018934">
    <property type="entry name" value="RIO_dom"/>
</dbReference>
<evidence type="ECO:0000313" key="25">
    <source>
        <dbReference type="EMBL" id="GCC16544.1"/>
    </source>
</evidence>
<comment type="caution">
    <text evidence="25">The sequence shown here is derived from an EMBL/GenBank/DDBJ whole genome shotgun (WGS) entry which is preliminary data.</text>
</comment>
<evidence type="ECO:0000256" key="14">
    <source>
        <dbReference type="ARBA" id="ARBA00022840"/>
    </source>
</evidence>
<dbReference type="InterPro" id="IPR051272">
    <property type="entry name" value="RIO-type_Ser/Thr_kinase"/>
</dbReference>
<dbReference type="Proteomes" id="UP000287033">
    <property type="component" value="Unassembled WGS sequence"/>
</dbReference>
<evidence type="ECO:0000259" key="24">
    <source>
        <dbReference type="SMART" id="SM00090"/>
    </source>
</evidence>
<keyword evidence="10" id="KW-0808">Transferase</keyword>
<dbReference type="GO" id="GO:0045087">
    <property type="term" value="P:innate immune response"/>
    <property type="evidence" value="ECO:0007669"/>
    <property type="project" value="UniProtKB-KW"/>
</dbReference>
<evidence type="ECO:0000256" key="19">
    <source>
        <dbReference type="ARBA" id="ARBA00048679"/>
    </source>
</evidence>
<dbReference type="SUPFAM" id="SSF56112">
    <property type="entry name" value="Protein kinase-like (PK-like)"/>
    <property type="match status" value="1"/>
</dbReference>
<evidence type="ECO:0000256" key="2">
    <source>
        <dbReference type="ARBA" id="ARBA00004496"/>
    </source>
</evidence>
<keyword evidence="12" id="KW-0547">Nucleotide-binding</keyword>
<keyword evidence="6" id="KW-0690">Ribosome biogenesis</keyword>
<keyword evidence="17" id="KW-0051">Antiviral defense</keyword>
<evidence type="ECO:0000256" key="16">
    <source>
        <dbReference type="ARBA" id="ARBA00022859"/>
    </source>
</evidence>
<evidence type="ECO:0000256" key="8">
    <source>
        <dbReference type="ARBA" id="ARBA00022553"/>
    </source>
</evidence>
<dbReference type="EC" id="2.7.11.1" evidence="4"/>
<organism evidence="25 26">
    <name type="scientific">Chiloscyllium punctatum</name>
    <name type="common">Brownbanded bambooshark</name>
    <name type="synonym">Hemiscyllium punctatum</name>
    <dbReference type="NCBI Taxonomy" id="137246"/>
    <lineage>
        <taxon>Eukaryota</taxon>
        <taxon>Metazoa</taxon>
        <taxon>Chordata</taxon>
        <taxon>Craniata</taxon>
        <taxon>Vertebrata</taxon>
        <taxon>Chondrichthyes</taxon>
        <taxon>Elasmobranchii</taxon>
        <taxon>Galeomorphii</taxon>
        <taxon>Galeoidea</taxon>
        <taxon>Orectolobiformes</taxon>
        <taxon>Hemiscylliidae</taxon>
        <taxon>Chiloscyllium</taxon>
    </lineage>
</organism>
<evidence type="ECO:0000256" key="6">
    <source>
        <dbReference type="ARBA" id="ARBA00022517"/>
    </source>
</evidence>
<dbReference type="GO" id="GO:0046872">
    <property type="term" value="F:metal ion binding"/>
    <property type="evidence" value="ECO:0007669"/>
    <property type="project" value="UniProtKB-KW"/>
</dbReference>